<protein>
    <submittedName>
        <fullName evidence="1">Uncharacterized protein</fullName>
    </submittedName>
</protein>
<evidence type="ECO:0000313" key="1">
    <source>
        <dbReference type="EMBL" id="KAG4305780.1"/>
    </source>
</evidence>
<dbReference type="Proteomes" id="UP000768646">
    <property type="component" value="Unassembled WGS sequence"/>
</dbReference>
<keyword evidence="2" id="KW-1185">Reference proteome</keyword>
<name>A0ACB7CE42_9ASCO</name>
<accession>A0ACB7CE42</accession>
<dbReference type="EMBL" id="JABTEG010000002">
    <property type="protein sequence ID" value="KAG4305780.1"/>
    <property type="molecule type" value="Genomic_DNA"/>
</dbReference>
<evidence type="ECO:0000313" key="2">
    <source>
        <dbReference type="Proteomes" id="UP000768646"/>
    </source>
</evidence>
<comment type="caution">
    <text evidence="1">The sequence shown here is derived from an EMBL/GenBank/DDBJ whole genome shotgun (WGS) entry which is preliminary data.</text>
</comment>
<sequence length="184" mass="20970">MAPISYLVKEPLFSVDLEQLIQTWDQPLHYFQLKDNLNNQGLTPKTDISESSQYYIVEVELPGFKKEDLSLELINETTILIEGSVKKQINDKFIQNIPTTENITNNDTSIDNPTCVKNSIKNNSKKTHQITCWHKERSFGKFSRSISFPTSIDKDNIKTSLENGLLCIIVPKPASLTPKKIMIN</sequence>
<reference evidence="1 2" key="1">
    <citation type="journal article" date="2021" name="Commun. Biol.">
        <title>Genomic insights into the host specific adaptation of the Pneumocystis genus.</title>
        <authorList>
            <person name="Cisse O.H."/>
            <person name="Ma L."/>
            <person name="Dekker J.P."/>
            <person name="Khil P.P."/>
            <person name="Youn J.-H."/>
            <person name="Brenchley J.M."/>
            <person name="Blair R."/>
            <person name="Pahar B."/>
            <person name="Chabe M."/>
            <person name="Van Rompay K.K.A."/>
            <person name="Keesler R."/>
            <person name="Sukura A."/>
            <person name="Hirsch V."/>
            <person name="Kutty G."/>
            <person name="Liu Y."/>
            <person name="Peng L."/>
            <person name="Chen J."/>
            <person name="Song J."/>
            <person name="Weissenbacher-Lang C."/>
            <person name="Xu J."/>
            <person name="Upham N.S."/>
            <person name="Stajich J.E."/>
            <person name="Cuomo C.A."/>
            <person name="Cushion M.T."/>
            <person name="Kovacs J.A."/>
        </authorList>
    </citation>
    <scope>NUCLEOTIDE SEQUENCE [LARGE SCALE GENOMIC DNA]</scope>
    <source>
        <strain evidence="1 2">RABM</strain>
    </source>
</reference>
<proteinExistence type="predicted"/>
<gene>
    <name evidence="1" type="ORF">PORY_000690</name>
</gene>
<organism evidence="1 2">
    <name type="scientific">Pneumocystis oryctolagi</name>
    <dbReference type="NCBI Taxonomy" id="42067"/>
    <lineage>
        <taxon>Eukaryota</taxon>
        <taxon>Fungi</taxon>
        <taxon>Dikarya</taxon>
        <taxon>Ascomycota</taxon>
        <taxon>Taphrinomycotina</taxon>
        <taxon>Pneumocystomycetes</taxon>
        <taxon>Pneumocystaceae</taxon>
        <taxon>Pneumocystis</taxon>
    </lineage>
</organism>